<evidence type="ECO:0000313" key="2">
    <source>
        <dbReference type="EMBL" id="KAK6726149.1"/>
    </source>
</evidence>
<dbReference type="InterPro" id="IPR000477">
    <property type="entry name" value="RT_dom"/>
</dbReference>
<dbReference type="Gene3D" id="3.10.10.10">
    <property type="entry name" value="HIV Type 1 Reverse Transcriptase, subunit A, domain 1"/>
    <property type="match status" value="1"/>
</dbReference>
<dbReference type="Gene3D" id="3.30.70.270">
    <property type="match status" value="1"/>
</dbReference>
<accession>A0ABR1BMM0</accession>
<dbReference type="PANTHER" id="PTHR37984:SF5">
    <property type="entry name" value="PROTEIN NYNRIN-LIKE"/>
    <property type="match status" value="1"/>
</dbReference>
<dbReference type="InterPro" id="IPR043502">
    <property type="entry name" value="DNA/RNA_pol_sf"/>
</dbReference>
<dbReference type="Proteomes" id="UP001303046">
    <property type="component" value="Unassembled WGS sequence"/>
</dbReference>
<protein>
    <recommendedName>
        <fullName evidence="1">Reverse transcriptase domain-containing protein</fullName>
    </recommendedName>
</protein>
<dbReference type="EMBL" id="JAVFWL010000001">
    <property type="protein sequence ID" value="KAK6726149.1"/>
    <property type="molecule type" value="Genomic_DNA"/>
</dbReference>
<proteinExistence type="predicted"/>
<dbReference type="Pfam" id="PF00078">
    <property type="entry name" value="RVT_1"/>
    <property type="match status" value="1"/>
</dbReference>
<comment type="caution">
    <text evidence="2">The sequence shown here is derived from an EMBL/GenBank/DDBJ whole genome shotgun (WGS) entry which is preliminary data.</text>
</comment>
<dbReference type="InterPro" id="IPR050951">
    <property type="entry name" value="Retrovirus_Pol_polyprotein"/>
</dbReference>
<dbReference type="SUPFAM" id="SSF56672">
    <property type="entry name" value="DNA/RNA polymerases"/>
    <property type="match status" value="1"/>
</dbReference>
<evidence type="ECO:0000259" key="1">
    <source>
        <dbReference type="PROSITE" id="PS50878"/>
    </source>
</evidence>
<dbReference type="InterPro" id="IPR043128">
    <property type="entry name" value="Rev_trsase/Diguanyl_cyclase"/>
</dbReference>
<gene>
    <name evidence="2" type="primary">Necator_chrI.g579</name>
    <name evidence="2" type="ORF">RB195_004457</name>
</gene>
<dbReference type="PANTHER" id="PTHR37984">
    <property type="entry name" value="PROTEIN CBG26694"/>
    <property type="match status" value="1"/>
</dbReference>
<sequence length="390" mass="44524">MRNKRKSFNTVTIASTRADVAVNRIYRRVQIDGKTTGSPWTEAAFTPSDTEVCQQRTDQRLWILRMQLHHRCLSGIWYLPCSRHAVAVELRLDRPTRATVPSLDRRLHLQHLFKDAQHLGFFSRNTPEEEVPSSLRSWTGCCTKSKAKLALKPDSKPVFLKARPVPYAAMPRISTEIDRLVSIHVLEPVDHSEWAAPIVVVEKKNGSIRLCAYYSTGLNDALEQTQHPLSTPEDTFTKFNGGRYFSQLDLAEAYLQLEVDDVSKQLLTINTHRGLYHFNRLPFGVKPAPGIFQQCMDALIAGLDGTAAYLGDILVTGKTIGENNARLEAVLKRIQEYGFRVRLDKWAFLQTKLTYLGFAINAQRRLLKRSKKNFHNSSVWIEFNYKNLLL</sequence>
<organism evidence="2 3">
    <name type="scientific">Necator americanus</name>
    <name type="common">Human hookworm</name>
    <dbReference type="NCBI Taxonomy" id="51031"/>
    <lineage>
        <taxon>Eukaryota</taxon>
        <taxon>Metazoa</taxon>
        <taxon>Ecdysozoa</taxon>
        <taxon>Nematoda</taxon>
        <taxon>Chromadorea</taxon>
        <taxon>Rhabditida</taxon>
        <taxon>Rhabditina</taxon>
        <taxon>Rhabditomorpha</taxon>
        <taxon>Strongyloidea</taxon>
        <taxon>Ancylostomatidae</taxon>
        <taxon>Bunostominae</taxon>
        <taxon>Necator</taxon>
    </lineage>
</organism>
<reference evidence="2 3" key="1">
    <citation type="submission" date="2023-08" db="EMBL/GenBank/DDBJ databases">
        <title>A Necator americanus chromosomal reference genome.</title>
        <authorList>
            <person name="Ilik V."/>
            <person name="Petrzelkova K.J."/>
            <person name="Pardy F."/>
            <person name="Fuh T."/>
            <person name="Niatou-Singa F.S."/>
            <person name="Gouil Q."/>
            <person name="Baker L."/>
            <person name="Ritchie M.E."/>
            <person name="Jex A.R."/>
            <person name="Gazzola D."/>
            <person name="Li H."/>
            <person name="Toshio Fujiwara R."/>
            <person name="Zhan B."/>
            <person name="Aroian R.V."/>
            <person name="Pafco B."/>
            <person name="Schwarz E.M."/>
        </authorList>
    </citation>
    <scope>NUCLEOTIDE SEQUENCE [LARGE SCALE GENOMIC DNA]</scope>
    <source>
        <strain evidence="2 3">Aroian</strain>
        <tissue evidence="2">Whole animal</tissue>
    </source>
</reference>
<dbReference type="PROSITE" id="PS50878">
    <property type="entry name" value="RT_POL"/>
    <property type="match status" value="1"/>
</dbReference>
<keyword evidence="3" id="KW-1185">Reference proteome</keyword>
<name>A0ABR1BMM0_NECAM</name>
<evidence type="ECO:0000313" key="3">
    <source>
        <dbReference type="Proteomes" id="UP001303046"/>
    </source>
</evidence>
<feature type="domain" description="Reverse transcriptase" evidence="1">
    <location>
        <begin position="182"/>
        <end position="360"/>
    </location>
</feature>
<dbReference type="CDD" id="cd01647">
    <property type="entry name" value="RT_LTR"/>
    <property type="match status" value="1"/>
</dbReference>